<comment type="catalytic activity">
    <reaction evidence="1">
        <text>L-glutamyl-tRNA(Gln) + L-glutamine + ATP + H2O = L-glutaminyl-tRNA(Gln) + L-glutamate + ADP + phosphate + H(+)</text>
        <dbReference type="Rhea" id="RHEA:17521"/>
        <dbReference type="Rhea" id="RHEA-COMP:9681"/>
        <dbReference type="Rhea" id="RHEA-COMP:9684"/>
        <dbReference type="ChEBI" id="CHEBI:15377"/>
        <dbReference type="ChEBI" id="CHEBI:15378"/>
        <dbReference type="ChEBI" id="CHEBI:29985"/>
        <dbReference type="ChEBI" id="CHEBI:30616"/>
        <dbReference type="ChEBI" id="CHEBI:43474"/>
        <dbReference type="ChEBI" id="CHEBI:58359"/>
        <dbReference type="ChEBI" id="CHEBI:78520"/>
        <dbReference type="ChEBI" id="CHEBI:78521"/>
        <dbReference type="ChEBI" id="CHEBI:456216"/>
    </reaction>
</comment>
<sequence length="99" mass="11333">MKVQVDEELIRKLERLALISLNEEERKEFLKDLNKILEFFNKIDELNLEGVEPMFHPISSGKLRDDKVDPPLPRDDALLNARKKKDGYIIGPSTLGGST</sequence>
<keyword evidence="3" id="KW-1185">Reference proteome</keyword>
<dbReference type="GO" id="GO:0050567">
    <property type="term" value="F:glutaminyl-tRNA synthase (glutamine-hydrolyzing) activity"/>
    <property type="evidence" value="ECO:0007669"/>
    <property type="project" value="UniProtKB-UniRule"/>
</dbReference>
<name>F4G096_METCR</name>
<comment type="catalytic activity">
    <reaction evidence="1">
        <text>L-aspartyl-tRNA(Asn) + L-glutamine + ATP + H2O = L-asparaginyl-tRNA(Asn) + L-glutamate + ADP + phosphate + 2 H(+)</text>
        <dbReference type="Rhea" id="RHEA:14513"/>
        <dbReference type="Rhea" id="RHEA-COMP:9674"/>
        <dbReference type="Rhea" id="RHEA-COMP:9677"/>
        <dbReference type="ChEBI" id="CHEBI:15377"/>
        <dbReference type="ChEBI" id="CHEBI:15378"/>
        <dbReference type="ChEBI" id="CHEBI:29985"/>
        <dbReference type="ChEBI" id="CHEBI:30616"/>
        <dbReference type="ChEBI" id="CHEBI:43474"/>
        <dbReference type="ChEBI" id="CHEBI:58359"/>
        <dbReference type="ChEBI" id="CHEBI:78515"/>
        <dbReference type="ChEBI" id="CHEBI:78516"/>
        <dbReference type="ChEBI" id="CHEBI:456216"/>
    </reaction>
</comment>
<reference evidence="2 3" key="1">
    <citation type="journal article" date="2011" name="J. Bacteriol.">
        <title>Complete genome sequence of Metallosphaera cuprina, a metal sulfide-oxidizing archaeon from a hot spring.</title>
        <authorList>
            <person name="Liu L.J."/>
            <person name="You X.Y."/>
            <person name="Zheng H."/>
            <person name="Wang S."/>
            <person name="Jiang C.Y."/>
            <person name="Liu S.J."/>
        </authorList>
    </citation>
    <scope>NUCLEOTIDE SEQUENCE [LARGE SCALE GENOMIC DNA]</scope>
    <source>
        <strain evidence="2 3">Ar-4</strain>
    </source>
</reference>
<evidence type="ECO:0000256" key="1">
    <source>
        <dbReference type="HAMAP-Rule" id="MF_00122"/>
    </source>
</evidence>
<dbReference type="GO" id="GO:0006450">
    <property type="term" value="P:regulation of translational fidelity"/>
    <property type="evidence" value="ECO:0007669"/>
    <property type="project" value="InterPro"/>
</dbReference>
<dbReference type="EC" id="6.3.5.-" evidence="1"/>
<keyword evidence="1" id="KW-0648">Protein biosynthesis</keyword>
<dbReference type="PATRIC" id="fig|1006006.8.peg.488"/>
<dbReference type="GO" id="GO:0016740">
    <property type="term" value="F:transferase activity"/>
    <property type="evidence" value="ECO:0007669"/>
    <property type="project" value="UniProtKB-KW"/>
</dbReference>
<keyword evidence="1" id="KW-0547">Nucleotide-binding</keyword>
<dbReference type="Pfam" id="PF02686">
    <property type="entry name" value="GatC"/>
    <property type="match status" value="1"/>
</dbReference>
<dbReference type="InterPro" id="IPR036113">
    <property type="entry name" value="Asp/Glu-ADT_sf_sub_c"/>
</dbReference>
<dbReference type="AlphaFoldDB" id="F4G096"/>
<dbReference type="Gene3D" id="1.10.20.60">
    <property type="entry name" value="Glu-tRNAGln amidotransferase C subunit, N-terminal domain"/>
    <property type="match status" value="1"/>
</dbReference>
<dbReference type="PANTHER" id="PTHR15004:SF0">
    <property type="entry name" value="GLUTAMYL-TRNA(GLN) AMIDOTRANSFERASE SUBUNIT C, MITOCHONDRIAL"/>
    <property type="match status" value="1"/>
</dbReference>
<comment type="subunit">
    <text evidence="1">Heterotrimer of A, B and C subunits.</text>
</comment>
<dbReference type="HOGENOM" id="CLU_105899_4_1_2"/>
<dbReference type="GO" id="GO:0070681">
    <property type="term" value="P:glutaminyl-tRNAGln biosynthesis via transamidation"/>
    <property type="evidence" value="ECO:0007669"/>
    <property type="project" value="TreeGrafter"/>
</dbReference>
<dbReference type="eggNOG" id="arCOG02726">
    <property type="taxonomic scope" value="Archaea"/>
</dbReference>
<dbReference type="EMBL" id="CP002656">
    <property type="protein sequence ID" value="AEB94595.1"/>
    <property type="molecule type" value="Genomic_DNA"/>
</dbReference>
<dbReference type="HAMAP" id="MF_00122">
    <property type="entry name" value="GatC"/>
    <property type="match status" value="1"/>
</dbReference>
<organism evidence="2 3">
    <name type="scientific">Metallosphaera cuprina (strain Ar-4)</name>
    <dbReference type="NCBI Taxonomy" id="1006006"/>
    <lineage>
        <taxon>Archaea</taxon>
        <taxon>Thermoproteota</taxon>
        <taxon>Thermoprotei</taxon>
        <taxon>Sulfolobales</taxon>
        <taxon>Sulfolobaceae</taxon>
        <taxon>Metallosphaera</taxon>
    </lineage>
</organism>
<dbReference type="GO" id="GO:0005524">
    <property type="term" value="F:ATP binding"/>
    <property type="evidence" value="ECO:0007669"/>
    <property type="project" value="UniProtKB-KW"/>
</dbReference>
<keyword evidence="1" id="KW-0067">ATP-binding</keyword>
<evidence type="ECO:0000313" key="3">
    <source>
        <dbReference type="Proteomes" id="UP000007812"/>
    </source>
</evidence>
<dbReference type="GeneID" id="10492681"/>
<dbReference type="NCBIfam" id="NF000684">
    <property type="entry name" value="PRK00034.3-4"/>
    <property type="match status" value="1"/>
</dbReference>
<dbReference type="GO" id="GO:0006412">
    <property type="term" value="P:translation"/>
    <property type="evidence" value="ECO:0007669"/>
    <property type="project" value="UniProtKB-UniRule"/>
</dbReference>
<evidence type="ECO:0000313" key="2">
    <source>
        <dbReference type="EMBL" id="AEB94595.1"/>
    </source>
</evidence>
<dbReference type="GO" id="GO:0050566">
    <property type="term" value="F:asparaginyl-tRNA synthase (glutamine-hydrolyzing) activity"/>
    <property type="evidence" value="ECO:0007669"/>
    <property type="project" value="RHEA"/>
</dbReference>
<accession>F4G096</accession>
<gene>
    <name evidence="1" type="primary">gatC</name>
    <name evidence="2" type="ordered locus">Mcup_0488</name>
</gene>
<dbReference type="Proteomes" id="UP000007812">
    <property type="component" value="Chromosome"/>
</dbReference>
<keyword evidence="1" id="KW-0436">Ligase</keyword>
<dbReference type="PANTHER" id="PTHR15004">
    <property type="entry name" value="GLUTAMYL-TRNA(GLN) AMIDOTRANSFERASE SUBUNIT C, MITOCHONDRIAL"/>
    <property type="match status" value="1"/>
</dbReference>
<dbReference type="OrthoDB" id="35548at2157"/>
<dbReference type="RefSeq" id="WP_013737093.1">
    <property type="nucleotide sequence ID" value="NC_015435.1"/>
</dbReference>
<proteinExistence type="inferred from homology"/>
<dbReference type="SUPFAM" id="SSF141000">
    <property type="entry name" value="Glu-tRNAGln amidotransferase C subunit"/>
    <property type="match status" value="1"/>
</dbReference>
<comment type="function">
    <text evidence="1">Allows the formation of correctly charged Asn-tRNA(Asn) or Gln-tRNA(Gln) through the transamidation of misacylated Asp-tRNA(Asn) or Glu-tRNA(Gln) in organisms which lack either or both of asparaginyl-tRNA or glutaminyl-tRNA synthetases. The reaction takes place in the presence of glutamine and ATP through an activated phospho-Asp-tRNA(Asn) or phospho-Glu-tRNA(Gln).</text>
</comment>
<protein>
    <recommendedName>
        <fullName evidence="1">Aspartyl/glutamyl-tRNA(Asn/Gln) amidotransferase subunit C</fullName>
        <shortName evidence="1">Asp/Glu-ADT subunit C</shortName>
        <ecNumber evidence="1">6.3.5.-</ecNumber>
    </recommendedName>
</protein>
<dbReference type="NCBIfam" id="TIGR00135">
    <property type="entry name" value="gatC"/>
    <property type="match status" value="1"/>
</dbReference>
<dbReference type="KEGG" id="mcn:Mcup_0488"/>
<comment type="similarity">
    <text evidence="1">Belongs to the GatC family.</text>
</comment>
<dbReference type="InterPro" id="IPR003837">
    <property type="entry name" value="GatC"/>
</dbReference>
<dbReference type="STRING" id="1006006.Mcup_0488"/>